<dbReference type="InterPro" id="IPR012990">
    <property type="entry name" value="Beta-sandwich_Sec23_24"/>
</dbReference>
<dbReference type="InterPro" id="IPR037550">
    <property type="entry name" value="Sec23_C"/>
</dbReference>
<evidence type="ECO:0000256" key="3">
    <source>
        <dbReference type="ARBA" id="ARBA00022824"/>
    </source>
</evidence>
<evidence type="ECO:0000256" key="2">
    <source>
        <dbReference type="ARBA" id="ARBA00022723"/>
    </source>
</evidence>
<keyword evidence="2 10" id="KW-0479">Metal-binding</keyword>
<evidence type="ECO:0000256" key="7">
    <source>
        <dbReference type="ARBA" id="ARBA00023136"/>
    </source>
</evidence>
<dbReference type="Gene3D" id="3.40.20.10">
    <property type="entry name" value="Severin"/>
    <property type="match status" value="1"/>
</dbReference>
<keyword evidence="7 10" id="KW-0472">Membrane</keyword>
<dbReference type="FunFam" id="1.20.120.730:FF:000005">
    <property type="entry name" value="Protein transport protein SEC23"/>
    <property type="match status" value="1"/>
</dbReference>
<evidence type="ECO:0000256" key="4">
    <source>
        <dbReference type="ARBA" id="ARBA00022833"/>
    </source>
</evidence>
<keyword evidence="3 10" id="KW-0256">Endoplasmic reticulum</keyword>
<evidence type="ECO:0000256" key="9">
    <source>
        <dbReference type="ARBA" id="ARBA00025471"/>
    </source>
</evidence>
<dbReference type="Pfam" id="PF04810">
    <property type="entry name" value="zf-Sec23_Sec24"/>
    <property type="match status" value="1"/>
</dbReference>
<dbReference type="Gene3D" id="1.20.120.730">
    <property type="entry name" value="Sec23/Sec24 helical domain"/>
    <property type="match status" value="1"/>
</dbReference>
<evidence type="ECO:0000256" key="5">
    <source>
        <dbReference type="ARBA" id="ARBA00022892"/>
    </source>
</evidence>
<reference evidence="12" key="1">
    <citation type="submission" date="2014-09" db="EMBL/GenBank/DDBJ databases">
        <authorList>
            <person name="Mudge J."/>
            <person name="Ramaraj T."/>
            <person name="Lindquist I.E."/>
            <person name="Bharti A.K."/>
            <person name="Sundararajan A."/>
            <person name="Cameron C.T."/>
            <person name="Woodward J.E."/>
            <person name="May G.D."/>
            <person name="Brubaker C."/>
            <person name="Broadhvest J."/>
            <person name="Wilkins T.A."/>
        </authorList>
    </citation>
    <scope>NUCLEOTIDE SEQUENCE</scope>
    <source>
        <strain evidence="12">cv. AKA8401</strain>
    </source>
</reference>
<comment type="caution">
    <text evidence="11">The sequence shown here is derived from an EMBL/GenBank/DDBJ whole genome shotgun (WGS) entry which is preliminary data.</text>
</comment>
<dbReference type="InterPro" id="IPR029006">
    <property type="entry name" value="ADF-H/Gelsolin-like_dom_sf"/>
</dbReference>
<dbReference type="InterPro" id="IPR037364">
    <property type="entry name" value="Sec23"/>
</dbReference>
<organism evidence="11 12">
    <name type="scientific">Gossypium arboreum</name>
    <name type="common">Tree cotton</name>
    <name type="synonym">Gossypium nanking</name>
    <dbReference type="NCBI Taxonomy" id="29729"/>
    <lineage>
        <taxon>Eukaryota</taxon>
        <taxon>Viridiplantae</taxon>
        <taxon>Streptophyta</taxon>
        <taxon>Embryophyta</taxon>
        <taxon>Tracheophyta</taxon>
        <taxon>Spermatophyta</taxon>
        <taxon>Magnoliopsida</taxon>
        <taxon>eudicotyledons</taxon>
        <taxon>Gunneridae</taxon>
        <taxon>Pentapetalae</taxon>
        <taxon>rosids</taxon>
        <taxon>malvids</taxon>
        <taxon>Malvales</taxon>
        <taxon>Malvaceae</taxon>
        <taxon>Malvoideae</taxon>
        <taxon>Gossypium</taxon>
    </lineage>
</organism>
<dbReference type="GO" id="GO:0070971">
    <property type="term" value="C:endoplasmic reticulum exit site"/>
    <property type="evidence" value="ECO:0007669"/>
    <property type="project" value="TreeGrafter"/>
</dbReference>
<dbReference type="SUPFAM" id="SSF81995">
    <property type="entry name" value="beta-sandwich domain of Sec23/24"/>
    <property type="match status" value="1"/>
</dbReference>
<keyword evidence="1 10" id="KW-0813">Transport</keyword>
<comment type="subcellular location">
    <subcellularLocation>
        <location evidence="10">Cytoplasmic vesicle</location>
        <location evidence="10">COPII-coated vesicle membrane</location>
        <topology evidence="10">Peripheral membrane protein</topology>
        <orientation evidence="10">Cytoplasmic side</orientation>
    </subcellularLocation>
    <subcellularLocation>
        <location evidence="10">Endoplasmic reticulum membrane</location>
        <topology evidence="10">Peripheral membrane protein</topology>
        <orientation evidence="10">Cytoplasmic side</orientation>
    </subcellularLocation>
</comment>
<dbReference type="SUPFAM" id="SSF82754">
    <property type="entry name" value="C-terminal, gelsolin-like domain of Sec23/24"/>
    <property type="match status" value="1"/>
</dbReference>
<dbReference type="InterPro" id="IPR036465">
    <property type="entry name" value="vWFA_dom_sf"/>
</dbReference>
<evidence type="ECO:0000256" key="10">
    <source>
        <dbReference type="RuleBase" id="RU365030"/>
    </source>
</evidence>
<dbReference type="PANTHER" id="PTHR11141:SF2">
    <property type="entry name" value="PROTEIN TRANSPORT PROTEIN SEC23 C"/>
    <property type="match status" value="1"/>
</dbReference>
<evidence type="ECO:0000256" key="8">
    <source>
        <dbReference type="ARBA" id="ARBA00023329"/>
    </source>
</evidence>
<evidence type="ECO:0000313" key="11">
    <source>
        <dbReference type="EMBL" id="KHG07260.1"/>
    </source>
</evidence>
<dbReference type="InterPro" id="IPR036174">
    <property type="entry name" value="Znf_Sec23_Sec24_sf"/>
</dbReference>
<evidence type="ECO:0000313" key="12">
    <source>
        <dbReference type="Proteomes" id="UP000032142"/>
    </source>
</evidence>
<dbReference type="SUPFAM" id="SSF82919">
    <property type="entry name" value="Zn-finger domain of Sec23/24"/>
    <property type="match status" value="1"/>
</dbReference>
<proteinExistence type="inferred from homology"/>
<dbReference type="InterPro" id="IPR006895">
    <property type="entry name" value="Znf_Sec23_Sec24"/>
</dbReference>
<keyword evidence="12" id="KW-1185">Reference proteome</keyword>
<protein>
    <recommendedName>
        <fullName evidence="10">Protein transport protein SEC23</fullName>
    </recommendedName>
</protein>
<sequence length="761" mass="84060">MAEFMELEAQDGVRMTWNVVPGTKEEAGNCVVPVSAIYTPIKPFPNMLVLTYAPLRCRNCSSVLNPFCVMDFAAKIWICPFCFHRSHFPAHYASVSEENLPAELFPQYTTIEYKSPREAACLQSVFMFVIDTSIIEEEMAFLKSALSQAIGLFPDNSLVGLITFGTLVHLHEIGFSTAPKTYVFKGSKDVPKGQLLEQMGFFLNKPKPLTGVVAGARDGLSSDSIARFLLPASECEFAINSVLEELQKDPWPIPADQRASRSTGTALSVAASLLGACFPGSGARIMAFLGGPSTEGPGAIVSKNLSEPIRSHKDLDKDSAPHYHKAIKFYETLAKQLVHQGHVLDLFACAVDQVGVAELKVVVERTGGFVVLAESFGHSVFKDTLRRVFQSGDKGLGLSSNGIFEVNCSKDLKIQGVLGPCASLEKRSPMCSDTIIGQGNTSAWKMCGLDQATTLCLVFDIVRKDIPDATVQSSSSQFYFQFLTFYQHSSGEMRLRVTTLSRRWVAGPGSIQDLISGFDQDAAAAAMARLVSFKMEIEAEFDPIRWLDKALIHICSRFGDYQKDTPSSFSLSPRFSIFPQFMFHLRRSQFVQVFNNSPDETAYFRMILNRENVANSVVMIQPSLISYSFQSVPEPALLDVTAIAADRILLLDSYFTVVIFHGSTIAQWRKAGYHDQPEHQAFAQLLQAPRDDADAIIKERFPVPRLVICDQYGSQARFLLAKLNPSASCNSDGHRPGGDIIFTDDVSFEVFLDHLQRLAVQ</sequence>
<dbReference type="PANTHER" id="PTHR11141">
    <property type="entry name" value="PROTEIN TRANSPORT PROTEIN SEC23"/>
    <property type="match status" value="1"/>
</dbReference>
<keyword evidence="5 10" id="KW-0931">ER-Golgi transport</keyword>
<keyword evidence="8 10" id="KW-0968">Cytoplasmic vesicle</keyword>
<dbReference type="GO" id="GO:0005789">
    <property type="term" value="C:endoplasmic reticulum membrane"/>
    <property type="evidence" value="ECO:0007669"/>
    <property type="project" value="UniProtKB-SubCell"/>
</dbReference>
<dbReference type="InterPro" id="IPR036175">
    <property type="entry name" value="Sec23/24_helical_dom_sf"/>
</dbReference>
<dbReference type="SUPFAM" id="SSF53300">
    <property type="entry name" value="vWA-like"/>
    <property type="match status" value="1"/>
</dbReference>
<keyword evidence="6 10" id="KW-0653">Protein transport</keyword>
<dbReference type="Pfam" id="PF04811">
    <property type="entry name" value="Sec23_trunk"/>
    <property type="match status" value="1"/>
</dbReference>
<dbReference type="InterPro" id="IPR006900">
    <property type="entry name" value="Sec23/24_helical_dom"/>
</dbReference>
<dbReference type="FunFam" id="3.40.20.10:FF:000014">
    <property type="entry name" value="Protein transport protein SEC23"/>
    <property type="match status" value="1"/>
</dbReference>
<dbReference type="GO" id="GO:0008270">
    <property type="term" value="F:zinc ion binding"/>
    <property type="evidence" value="ECO:0007669"/>
    <property type="project" value="InterPro"/>
</dbReference>
<dbReference type="SUPFAM" id="SSF81811">
    <property type="entry name" value="Helical domain of Sec23/24"/>
    <property type="match status" value="1"/>
</dbReference>
<evidence type="ECO:0000256" key="1">
    <source>
        <dbReference type="ARBA" id="ARBA00022448"/>
    </source>
</evidence>
<dbReference type="Gene3D" id="3.40.50.410">
    <property type="entry name" value="von Willebrand factor, type A domain"/>
    <property type="match status" value="1"/>
</dbReference>
<dbReference type="GO" id="GO:0006886">
    <property type="term" value="P:intracellular protein transport"/>
    <property type="evidence" value="ECO:0007669"/>
    <property type="project" value="InterPro"/>
</dbReference>
<dbReference type="InterPro" id="IPR007123">
    <property type="entry name" value="Gelsolin-like_dom"/>
</dbReference>
<dbReference type="Pfam" id="PF08033">
    <property type="entry name" value="Sec23_BS"/>
    <property type="match status" value="1"/>
</dbReference>
<name>A0A0B0N2L6_GOSAR</name>
<dbReference type="EMBL" id="JRRC01471019">
    <property type="protein sequence ID" value="KHG07260.1"/>
    <property type="molecule type" value="Genomic_DNA"/>
</dbReference>
<comment type="function">
    <text evidence="9 10">Component of the coat protein complex II (COPII) which promotes the formation of transport vesicles from the endoplasmic reticulum (ER). The coat has two main functions, the physical deformation of the endoplasmic reticulum membrane into vesicles and the selection of cargo molecules.</text>
</comment>
<accession>A0A0B0N2L6</accession>
<dbReference type="GO" id="GO:0005096">
    <property type="term" value="F:GTPase activator activity"/>
    <property type="evidence" value="ECO:0007669"/>
    <property type="project" value="TreeGrafter"/>
</dbReference>
<dbReference type="InterPro" id="IPR036180">
    <property type="entry name" value="Gelsolin-like_dom_sf"/>
</dbReference>
<dbReference type="Proteomes" id="UP000032142">
    <property type="component" value="Unassembled WGS sequence"/>
</dbReference>
<keyword evidence="4 10" id="KW-0862">Zinc</keyword>
<dbReference type="FunFam" id="2.30.30.380:FF:000001">
    <property type="entry name" value="Protein transport protein SEC23"/>
    <property type="match status" value="1"/>
</dbReference>
<dbReference type="InterPro" id="IPR006896">
    <property type="entry name" value="Sec23/24_trunk_dom"/>
</dbReference>
<dbReference type="GO" id="GO:0030127">
    <property type="term" value="C:COPII vesicle coat"/>
    <property type="evidence" value="ECO:0007669"/>
    <property type="project" value="InterPro"/>
</dbReference>
<dbReference type="Gene3D" id="2.30.30.380">
    <property type="entry name" value="Zn-finger domain of Sec23/24"/>
    <property type="match status" value="1"/>
</dbReference>
<dbReference type="CDD" id="cd11287">
    <property type="entry name" value="Sec23_C"/>
    <property type="match status" value="1"/>
</dbReference>
<keyword evidence="10" id="KW-0963">Cytoplasm</keyword>
<dbReference type="Gene3D" id="2.60.40.1670">
    <property type="entry name" value="beta-sandwich domain of Sec23/24"/>
    <property type="match status" value="1"/>
</dbReference>
<gene>
    <name evidence="11" type="ORF">F383_11391</name>
</gene>
<dbReference type="AlphaFoldDB" id="A0A0B0N2L6"/>
<comment type="similarity">
    <text evidence="10">Belongs to the SEC23/SEC24 family. SEC23 subfamily.</text>
</comment>
<dbReference type="FunFam" id="3.40.50.410:FF:000008">
    <property type="entry name" value="Protein transport protein SEC23"/>
    <property type="match status" value="1"/>
</dbReference>
<dbReference type="GO" id="GO:0090110">
    <property type="term" value="P:COPII-coated vesicle cargo loading"/>
    <property type="evidence" value="ECO:0007669"/>
    <property type="project" value="TreeGrafter"/>
</dbReference>
<dbReference type="Pfam" id="PF00626">
    <property type="entry name" value="Gelsolin"/>
    <property type="match status" value="1"/>
</dbReference>
<evidence type="ECO:0000256" key="6">
    <source>
        <dbReference type="ARBA" id="ARBA00022927"/>
    </source>
</evidence>
<dbReference type="Pfam" id="PF04815">
    <property type="entry name" value="Sec23_helical"/>
    <property type="match status" value="1"/>
</dbReference>